<dbReference type="PANTHER" id="PTHR48104:SF30">
    <property type="entry name" value="METACASPASE-1"/>
    <property type="match status" value="1"/>
</dbReference>
<dbReference type="GO" id="GO:0006508">
    <property type="term" value="P:proteolysis"/>
    <property type="evidence" value="ECO:0007669"/>
    <property type="project" value="InterPro"/>
</dbReference>
<dbReference type="GO" id="GO:0006915">
    <property type="term" value="P:apoptotic process"/>
    <property type="evidence" value="ECO:0007669"/>
    <property type="project" value="UniProtKB-KW"/>
</dbReference>
<keyword evidence="7" id="KW-1185">Reference proteome</keyword>
<dbReference type="InterPro" id="IPR050452">
    <property type="entry name" value="Metacaspase"/>
</dbReference>
<keyword evidence="2" id="KW-0053">Apoptosis</keyword>
<protein>
    <recommendedName>
        <fullName evidence="5">Peptidase C14 caspase domain-containing protein</fullName>
    </recommendedName>
</protein>
<dbReference type="Gene3D" id="3.40.50.12660">
    <property type="match status" value="1"/>
</dbReference>
<dbReference type="AlphaFoldDB" id="A0AAD5V462"/>
<evidence type="ECO:0000256" key="3">
    <source>
        <dbReference type="ARBA" id="ARBA00022807"/>
    </source>
</evidence>
<keyword evidence="3" id="KW-0378">Hydrolase</keyword>
<evidence type="ECO:0000256" key="2">
    <source>
        <dbReference type="ARBA" id="ARBA00022703"/>
    </source>
</evidence>
<dbReference type="PANTHER" id="PTHR48104">
    <property type="entry name" value="METACASPASE-4"/>
    <property type="match status" value="1"/>
</dbReference>
<dbReference type="InterPro" id="IPR011600">
    <property type="entry name" value="Pept_C14_caspase"/>
</dbReference>
<gene>
    <name evidence="6" type="ORF">NLI96_g7333</name>
</gene>
<keyword evidence="3" id="KW-0645">Protease</keyword>
<dbReference type="SUPFAM" id="SSF52129">
    <property type="entry name" value="Caspase-like"/>
    <property type="match status" value="1"/>
</dbReference>
<keyword evidence="3" id="KW-0788">Thiol protease</keyword>
<dbReference type="InterPro" id="IPR029030">
    <property type="entry name" value="Caspase-like_dom_sf"/>
</dbReference>
<sequence>MINSDLSEPGYTPHPAPSPLPTASYQGHSYQTGPPIPSQRPHKSRPRPPARPEPSSSQAYQEPEYDDIPEVEDFQLSRCTGKKRALCIGINYTGQPNQLEGCVNDARNVMSYLIQRRNWPTKAKILSSMKWLVKDAQADDSLFLHYSGHGGQTRDLDGDETDGMDELIFPMDYKKNGIILDDEMHRIMVKPLRPGVRLTALFDVRSYLLFGLWIQGFTDSVIFPFFKSDLPYLYHSNGRVKGSQVSAKHFMKKSTKADVISFSGCNDSQTSADTIEGGLAVGAMSHAFISVLKSNPNQSYQQLLRSVRDILRKRYSQKPQLSSSHRIDTTLKFII</sequence>
<feature type="domain" description="Peptidase C14 caspase" evidence="5">
    <location>
        <begin position="82"/>
        <end position="325"/>
    </location>
</feature>
<dbReference type="GO" id="GO:0004197">
    <property type="term" value="F:cysteine-type endopeptidase activity"/>
    <property type="evidence" value="ECO:0007669"/>
    <property type="project" value="InterPro"/>
</dbReference>
<organism evidence="6 7">
    <name type="scientific">Meripilus lineatus</name>
    <dbReference type="NCBI Taxonomy" id="2056292"/>
    <lineage>
        <taxon>Eukaryota</taxon>
        <taxon>Fungi</taxon>
        <taxon>Dikarya</taxon>
        <taxon>Basidiomycota</taxon>
        <taxon>Agaricomycotina</taxon>
        <taxon>Agaricomycetes</taxon>
        <taxon>Polyporales</taxon>
        <taxon>Meripilaceae</taxon>
        <taxon>Meripilus</taxon>
    </lineage>
</organism>
<comment type="similarity">
    <text evidence="1">Belongs to the peptidase C14B family.</text>
</comment>
<feature type="region of interest" description="Disordered" evidence="4">
    <location>
        <begin position="1"/>
        <end position="63"/>
    </location>
</feature>
<dbReference type="EMBL" id="JANAWD010000297">
    <property type="protein sequence ID" value="KAJ3481917.1"/>
    <property type="molecule type" value="Genomic_DNA"/>
</dbReference>
<accession>A0AAD5V462</accession>
<evidence type="ECO:0000259" key="5">
    <source>
        <dbReference type="Pfam" id="PF00656"/>
    </source>
</evidence>
<dbReference type="GO" id="GO:0005737">
    <property type="term" value="C:cytoplasm"/>
    <property type="evidence" value="ECO:0007669"/>
    <property type="project" value="TreeGrafter"/>
</dbReference>
<evidence type="ECO:0000313" key="6">
    <source>
        <dbReference type="EMBL" id="KAJ3481917.1"/>
    </source>
</evidence>
<evidence type="ECO:0000313" key="7">
    <source>
        <dbReference type="Proteomes" id="UP001212997"/>
    </source>
</evidence>
<proteinExistence type="inferred from homology"/>
<reference evidence="6" key="1">
    <citation type="submission" date="2022-07" db="EMBL/GenBank/DDBJ databases">
        <title>Genome Sequence of Physisporinus lineatus.</title>
        <authorList>
            <person name="Buettner E."/>
        </authorList>
    </citation>
    <scope>NUCLEOTIDE SEQUENCE</scope>
    <source>
        <strain evidence="6">VT162</strain>
    </source>
</reference>
<dbReference type="Proteomes" id="UP001212997">
    <property type="component" value="Unassembled WGS sequence"/>
</dbReference>
<dbReference type="Pfam" id="PF00656">
    <property type="entry name" value="Peptidase_C14"/>
    <property type="match status" value="1"/>
</dbReference>
<comment type="caution">
    <text evidence="6">The sequence shown here is derived from an EMBL/GenBank/DDBJ whole genome shotgun (WGS) entry which is preliminary data.</text>
</comment>
<feature type="compositionally biased region" description="Polar residues" evidence="4">
    <location>
        <begin position="21"/>
        <end position="32"/>
    </location>
</feature>
<evidence type="ECO:0000256" key="1">
    <source>
        <dbReference type="ARBA" id="ARBA00009005"/>
    </source>
</evidence>
<name>A0AAD5V462_9APHY</name>
<evidence type="ECO:0000256" key="4">
    <source>
        <dbReference type="SAM" id="MobiDB-lite"/>
    </source>
</evidence>